<name>A0A5C5FNU2_9BASI</name>
<gene>
    <name evidence="3" type="ORF">DMC30DRAFT_412559</name>
</gene>
<accession>A0A5C5FNU2</accession>
<keyword evidence="2" id="KW-0732">Signal</keyword>
<dbReference type="EMBL" id="SOZI01000167">
    <property type="protein sequence ID" value="TNY17916.1"/>
    <property type="molecule type" value="Genomic_DNA"/>
</dbReference>
<dbReference type="Pfam" id="PF02089">
    <property type="entry name" value="Palm_thioest"/>
    <property type="match status" value="1"/>
</dbReference>
<keyword evidence="1" id="KW-0378">Hydrolase</keyword>
<evidence type="ECO:0000256" key="1">
    <source>
        <dbReference type="ARBA" id="ARBA00022801"/>
    </source>
</evidence>
<evidence type="ECO:0000313" key="4">
    <source>
        <dbReference type="Proteomes" id="UP000311382"/>
    </source>
</evidence>
<dbReference type="InterPro" id="IPR029058">
    <property type="entry name" value="AB_hydrolase_fold"/>
</dbReference>
<dbReference type="OrthoDB" id="10263094at2759"/>
<dbReference type="PANTHER" id="PTHR11247:SF8">
    <property type="entry name" value="PALMITOYL-PROTEIN THIOESTERASE 1"/>
    <property type="match status" value="1"/>
</dbReference>
<dbReference type="Proteomes" id="UP000311382">
    <property type="component" value="Unassembled WGS sequence"/>
</dbReference>
<comment type="caution">
    <text evidence="3">The sequence shown here is derived from an EMBL/GenBank/DDBJ whole genome shotgun (WGS) entry which is preliminary data.</text>
</comment>
<dbReference type="STRING" id="5288.A0A5C5FNU2"/>
<sequence length="392" mass="42878">MLDLVRPIVAAALVFSSVAALPTFAPSAPASRPVPIVIWHGLGDRYDAPGLVSLKQDLEETPGLEGVFVHIVQLGDDGSSDQRATFFGSANEHVSRACAQLADLPDIVDPVLNPSAHFDALGFSQGGQLLRAVVERCGAIGKGVASPGARMRRLVTVGSQHMGISSLPPCPPDSGPLSPCKLMHLSLVRSGIYTPWAQHNVIPAQYYRDPKRIDEYLAGNDFLRDINNERVGDEQASEEEREGAVRDWRGEVEGRNATYKDNLASLDKLVLFRFSDDMTVVPPHSAHFTLPSPNDTSTCPLPPLPPDPGCYAAPLPWSELPLYKDDYVGLRTLDERRSVSKRVCEGVHMEIGRECWKAIRRVFVGGRGRDQGGAEEVWHREEEDAPKLVLQV</sequence>
<proteinExistence type="predicted"/>
<reference evidence="3 4" key="1">
    <citation type="submission" date="2019-03" db="EMBL/GenBank/DDBJ databases">
        <title>Rhodosporidium diobovatum UCD-FST 08-225 genome sequencing, assembly, and annotation.</title>
        <authorList>
            <person name="Fakankun I.U."/>
            <person name="Fristensky B."/>
            <person name="Levin D.B."/>
        </authorList>
    </citation>
    <scope>NUCLEOTIDE SEQUENCE [LARGE SCALE GENOMIC DNA]</scope>
    <source>
        <strain evidence="3 4">UCD-FST 08-225</strain>
    </source>
</reference>
<feature type="chain" id="PRO_5023090532" evidence="2">
    <location>
        <begin position="21"/>
        <end position="392"/>
    </location>
</feature>
<evidence type="ECO:0000313" key="3">
    <source>
        <dbReference type="EMBL" id="TNY17916.1"/>
    </source>
</evidence>
<dbReference type="PANTHER" id="PTHR11247">
    <property type="entry name" value="PALMITOYL-PROTEIN THIOESTERASE/DOLICHYLDIPHOSPHATASE 1"/>
    <property type="match status" value="1"/>
</dbReference>
<dbReference type="AlphaFoldDB" id="A0A5C5FNU2"/>
<dbReference type="Gene3D" id="3.40.50.1820">
    <property type="entry name" value="alpha/beta hydrolase"/>
    <property type="match status" value="1"/>
</dbReference>
<dbReference type="SUPFAM" id="SSF53474">
    <property type="entry name" value="alpha/beta-Hydrolases"/>
    <property type="match status" value="1"/>
</dbReference>
<protein>
    <submittedName>
        <fullName evidence="3">Putative mitochondrion protein</fullName>
    </submittedName>
</protein>
<feature type="signal peptide" evidence="2">
    <location>
        <begin position="1"/>
        <end position="20"/>
    </location>
</feature>
<organism evidence="3 4">
    <name type="scientific">Rhodotorula diobovata</name>
    <dbReference type="NCBI Taxonomy" id="5288"/>
    <lineage>
        <taxon>Eukaryota</taxon>
        <taxon>Fungi</taxon>
        <taxon>Dikarya</taxon>
        <taxon>Basidiomycota</taxon>
        <taxon>Pucciniomycotina</taxon>
        <taxon>Microbotryomycetes</taxon>
        <taxon>Sporidiobolales</taxon>
        <taxon>Sporidiobolaceae</taxon>
        <taxon>Rhodotorula</taxon>
    </lineage>
</organism>
<dbReference type="GO" id="GO:0016790">
    <property type="term" value="F:thiolester hydrolase activity"/>
    <property type="evidence" value="ECO:0007669"/>
    <property type="project" value="TreeGrafter"/>
</dbReference>
<evidence type="ECO:0000256" key="2">
    <source>
        <dbReference type="SAM" id="SignalP"/>
    </source>
</evidence>
<keyword evidence="4" id="KW-1185">Reference proteome</keyword>